<dbReference type="InterPro" id="IPR017871">
    <property type="entry name" value="ABC_transporter-like_CS"/>
</dbReference>
<dbReference type="GO" id="GO:0005524">
    <property type="term" value="F:ATP binding"/>
    <property type="evidence" value="ECO:0007669"/>
    <property type="project" value="UniProtKB-KW"/>
</dbReference>
<dbReference type="InterPro" id="IPR003439">
    <property type="entry name" value="ABC_transporter-like_ATP-bd"/>
</dbReference>
<evidence type="ECO:0000256" key="3">
    <source>
        <dbReference type="ARBA" id="ARBA00022475"/>
    </source>
</evidence>
<organism evidence="12 13">
    <name type="scientific">Salipiger marinus</name>
    <dbReference type="NCBI Taxonomy" id="555512"/>
    <lineage>
        <taxon>Bacteria</taxon>
        <taxon>Pseudomonadati</taxon>
        <taxon>Pseudomonadota</taxon>
        <taxon>Alphaproteobacteria</taxon>
        <taxon>Rhodobacterales</taxon>
        <taxon>Roseobacteraceae</taxon>
        <taxon>Salipiger</taxon>
    </lineage>
</organism>
<name>A0A1G8QTM3_9RHOB</name>
<dbReference type="PROSITE" id="PS00211">
    <property type="entry name" value="ABC_TRANSPORTER_1"/>
    <property type="match status" value="1"/>
</dbReference>
<dbReference type="InterPro" id="IPR027417">
    <property type="entry name" value="P-loop_NTPase"/>
</dbReference>
<dbReference type="Proteomes" id="UP000199093">
    <property type="component" value="Unassembled WGS sequence"/>
</dbReference>
<reference evidence="12 13" key="1">
    <citation type="submission" date="2016-10" db="EMBL/GenBank/DDBJ databases">
        <authorList>
            <person name="de Groot N.N."/>
        </authorList>
    </citation>
    <scope>NUCLEOTIDE SEQUENCE [LARGE SCALE GENOMIC DNA]</scope>
    <source>
        <strain evidence="12 13">DSM 26424</strain>
    </source>
</reference>
<evidence type="ECO:0000313" key="12">
    <source>
        <dbReference type="EMBL" id="SDJ08099.1"/>
    </source>
</evidence>
<dbReference type="GO" id="GO:0005886">
    <property type="term" value="C:plasma membrane"/>
    <property type="evidence" value="ECO:0007669"/>
    <property type="project" value="UniProtKB-SubCell"/>
</dbReference>
<dbReference type="CDD" id="cd03216">
    <property type="entry name" value="ABC_Carb_Monos_I"/>
    <property type="match status" value="1"/>
</dbReference>
<keyword evidence="3" id="KW-1003">Cell membrane</keyword>
<evidence type="ECO:0000256" key="4">
    <source>
        <dbReference type="ARBA" id="ARBA00022597"/>
    </source>
</evidence>
<dbReference type="InterPro" id="IPR003593">
    <property type="entry name" value="AAA+_ATPase"/>
</dbReference>
<keyword evidence="6" id="KW-0547">Nucleotide-binding</keyword>
<dbReference type="Gene3D" id="3.40.50.300">
    <property type="entry name" value="P-loop containing nucleotide triphosphate hydrolases"/>
    <property type="match status" value="2"/>
</dbReference>
<keyword evidence="4" id="KW-0762">Sugar transport</keyword>
<dbReference type="AlphaFoldDB" id="A0A1G8QTM3"/>
<dbReference type="InterPro" id="IPR050107">
    <property type="entry name" value="ABC_carbohydrate_import_ATPase"/>
</dbReference>
<dbReference type="GO" id="GO:0016887">
    <property type="term" value="F:ATP hydrolysis activity"/>
    <property type="evidence" value="ECO:0007669"/>
    <property type="project" value="InterPro"/>
</dbReference>
<keyword evidence="7 12" id="KW-0067">ATP-binding</keyword>
<keyword evidence="5" id="KW-0677">Repeat</keyword>
<evidence type="ECO:0000313" key="13">
    <source>
        <dbReference type="Proteomes" id="UP000199093"/>
    </source>
</evidence>
<evidence type="ECO:0000256" key="5">
    <source>
        <dbReference type="ARBA" id="ARBA00022737"/>
    </source>
</evidence>
<keyword evidence="2" id="KW-0813">Transport</keyword>
<evidence type="ECO:0000256" key="2">
    <source>
        <dbReference type="ARBA" id="ARBA00022448"/>
    </source>
</evidence>
<dbReference type="EMBL" id="FNEJ01000017">
    <property type="protein sequence ID" value="SDJ08099.1"/>
    <property type="molecule type" value="Genomic_DNA"/>
</dbReference>
<dbReference type="CDD" id="cd03215">
    <property type="entry name" value="ABC_Carb_Monos_II"/>
    <property type="match status" value="1"/>
</dbReference>
<dbReference type="RefSeq" id="WP_089849578.1">
    <property type="nucleotide sequence ID" value="NZ_FNEJ01000017.1"/>
</dbReference>
<keyword evidence="13" id="KW-1185">Reference proteome</keyword>
<feature type="domain" description="ABC transporter" evidence="11">
    <location>
        <begin position="270"/>
        <end position="512"/>
    </location>
</feature>
<dbReference type="FunFam" id="3.40.50.300:FF:000127">
    <property type="entry name" value="Ribose import ATP-binding protein RbsA"/>
    <property type="match status" value="1"/>
</dbReference>
<dbReference type="OrthoDB" id="9805029at2"/>
<evidence type="ECO:0000259" key="11">
    <source>
        <dbReference type="PROSITE" id="PS50893"/>
    </source>
</evidence>
<evidence type="ECO:0000256" key="10">
    <source>
        <dbReference type="SAM" id="MobiDB-lite"/>
    </source>
</evidence>
<dbReference type="PANTHER" id="PTHR43790">
    <property type="entry name" value="CARBOHYDRATE TRANSPORT ATP-BINDING PROTEIN MG119-RELATED"/>
    <property type="match status" value="1"/>
</dbReference>
<sequence length="528" mass="56876">MDIHIPEEARQQPDAAPPVRLGVRGISKSFGPVQALRQVQLDLRAGSIHALMGENGAGKSTLVKILAGMHAPTAGDLLVNGQARRFASPRDATAAGVAVVHQELLLFGELTVAENIFSGHYPRTRFGTVDWSGMRRRARALLAELDCHDIDVDTKVAALSVALRQRVEIARALNQEARVLILDEPTAALAERDADRLLDVVLQLRDRGVAILYVSHRMNEIFRIADEMTVLRDGQYVGTVEARDTDEARLVSMMVGRSIDQVFPKVEAKIGRPVLEVDHLCAGPLVQGASLTVRAGEIVGLAGLVGSGRTELALTLFGITPARSGRIRIDGAEVRITSPRAARDAGIAYVPEDRGHQGLVKSMNIRENISMAVLDRVSPGGMLRRAEEARIARDGFDRLGVRAAGIEQVTGELSGGNQQKVVIAKWLETKPKLLILDEPTRGIDVGAKSEIHRLMGEMAQQGLAILMISSELPEVLAMSDRVLVVAEGRITAELPRAQATPEAVGHAMTRRSDPGTRTGGSQQTGARA</sequence>
<evidence type="ECO:0000256" key="1">
    <source>
        <dbReference type="ARBA" id="ARBA00004202"/>
    </source>
</evidence>
<feature type="compositionally biased region" description="Polar residues" evidence="10">
    <location>
        <begin position="519"/>
        <end position="528"/>
    </location>
</feature>
<accession>A0A1G8QTM3</accession>
<dbReference type="Pfam" id="PF00005">
    <property type="entry name" value="ABC_tran"/>
    <property type="match status" value="2"/>
</dbReference>
<feature type="domain" description="ABC transporter" evidence="11">
    <location>
        <begin position="21"/>
        <end position="258"/>
    </location>
</feature>
<dbReference type="PROSITE" id="PS50893">
    <property type="entry name" value="ABC_TRANSPORTER_2"/>
    <property type="match status" value="2"/>
</dbReference>
<keyword evidence="8" id="KW-1278">Translocase</keyword>
<evidence type="ECO:0000256" key="8">
    <source>
        <dbReference type="ARBA" id="ARBA00022967"/>
    </source>
</evidence>
<evidence type="ECO:0000256" key="6">
    <source>
        <dbReference type="ARBA" id="ARBA00022741"/>
    </source>
</evidence>
<dbReference type="STRING" id="555512.SAMN04487993_101758"/>
<proteinExistence type="predicted"/>
<evidence type="ECO:0000256" key="9">
    <source>
        <dbReference type="ARBA" id="ARBA00023136"/>
    </source>
</evidence>
<feature type="region of interest" description="Disordered" evidence="10">
    <location>
        <begin position="496"/>
        <end position="528"/>
    </location>
</feature>
<dbReference type="SUPFAM" id="SSF52540">
    <property type="entry name" value="P-loop containing nucleoside triphosphate hydrolases"/>
    <property type="match status" value="2"/>
</dbReference>
<comment type="subcellular location">
    <subcellularLocation>
        <location evidence="1">Cell membrane</location>
        <topology evidence="1">Peripheral membrane protein</topology>
    </subcellularLocation>
</comment>
<keyword evidence="9" id="KW-0472">Membrane</keyword>
<evidence type="ECO:0000256" key="7">
    <source>
        <dbReference type="ARBA" id="ARBA00022840"/>
    </source>
</evidence>
<protein>
    <submittedName>
        <fullName evidence="12">Rhamnose transport system ATP-binding protein</fullName>
    </submittedName>
</protein>
<gene>
    <name evidence="12" type="ORF">SAMN04487993_101758</name>
</gene>
<dbReference type="SMART" id="SM00382">
    <property type="entry name" value="AAA"/>
    <property type="match status" value="2"/>
</dbReference>
<dbReference type="PANTHER" id="PTHR43790:SF3">
    <property type="entry name" value="D-ALLOSE IMPORT ATP-BINDING PROTEIN ALSA-RELATED"/>
    <property type="match status" value="1"/>
</dbReference>